<dbReference type="InterPro" id="IPR036157">
    <property type="entry name" value="dUTPase-like_sf"/>
</dbReference>
<evidence type="ECO:0000259" key="3">
    <source>
        <dbReference type="PROSITE" id="PS50175"/>
    </source>
</evidence>
<keyword evidence="5" id="KW-1185">Reference proteome</keyword>
<dbReference type="InterPro" id="IPR029054">
    <property type="entry name" value="dUTPase-like"/>
</dbReference>
<dbReference type="InterPro" id="IPR051592">
    <property type="entry name" value="HERV-K_Pro_peptidase_A2"/>
</dbReference>
<dbReference type="PROSITE" id="PS50175">
    <property type="entry name" value="ASP_PROT_RETROV"/>
    <property type="match status" value="1"/>
</dbReference>
<keyword evidence="1" id="KW-0645">Protease</keyword>
<gene>
    <name evidence="4" type="ORF">N307_12027</name>
</gene>
<dbReference type="Proteomes" id="UP000053875">
    <property type="component" value="Unassembled WGS sequence"/>
</dbReference>
<keyword evidence="2" id="KW-0378">Hydrolase</keyword>
<dbReference type="AlphaFoldDB" id="A0A093GNF3"/>
<feature type="non-terminal residue" evidence="4">
    <location>
        <position position="1"/>
    </location>
</feature>
<protein>
    <recommendedName>
        <fullName evidence="3">Peptidase A2 domain-containing protein</fullName>
    </recommendedName>
</protein>
<evidence type="ECO:0000313" key="4">
    <source>
        <dbReference type="EMBL" id="KFV68567.1"/>
    </source>
</evidence>
<dbReference type="PROSITE" id="PS00141">
    <property type="entry name" value="ASP_PROTEASE"/>
    <property type="match status" value="1"/>
</dbReference>
<dbReference type="GO" id="GO:0006508">
    <property type="term" value="P:proteolysis"/>
    <property type="evidence" value="ECO:0007669"/>
    <property type="project" value="UniProtKB-KW"/>
</dbReference>
<dbReference type="STRING" id="118200.A0A093GNF3"/>
<evidence type="ECO:0000256" key="1">
    <source>
        <dbReference type="ARBA" id="ARBA00022670"/>
    </source>
</evidence>
<dbReference type="PANTHER" id="PTHR19422:SF123">
    <property type="entry name" value="RT1 CLASS I, LOCUS CE15"/>
    <property type="match status" value="1"/>
</dbReference>
<accession>A0A093GNF3</accession>
<dbReference type="InterPro" id="IPR001995">
    <property type="entry name" value="Peptidase_A2_cat"/>
</dbReference>
<dbReference type="PANTHER" id="PTHR19422">
    <property type="entry name" value="GAG RETROVIRAL POLYPROTEIN"/>
    <property type="match status" value="1"/>
</dbReference>
<evidence type="ECO:0000313" key="5">
    <source>
        <dbReference type="Proteomes" id="UP000053875"/>
    </source>
</evidence>
<dbReference type="GO" id="GO:0004190">
    <property type="term" value="F:aspartic-type endopeptidase activity"/>
    <property type="evidence" value="ECO:0007669"/>
    <property type="project" value="UniProtKB-KW"/>
</dbReference>
<proteinExistence type="predicted"/>
<dbReference type="Pfam" id="PF00692">
    <property type="entry name" value="dUTPase"/>
    <property type="match status" value="1"/>
</dbReference>
<dbReference type="Gene3D" id="2.70.40.10">
    <property type="match status" value="1"/>
</dbReference>
<name>A0A093GNF3_DRYPU</name>
<evidence type="ECO:0000256" key="2">
    <source>
        <dbReference type="ARBA" id="ARBA00022750"/>
    </source>
</evidence>
<sequence length="151" mass="15731">SGSGTVDLATTVDVTLESTNVVAESDQHGPLGHGLCALLIGRSSPSRQGIFIVPGLIEGVIKIMLYTISPPFSFPAGTKIAQLMPFESQVPKASNRIQGQGGFGSTSMPNILGALEIQKGKPEEIVTIRNPCGQTVQLSMLVDTGADVTII</sequence>
<organism evidence="4 5">
    <name type="scientific">Dryobates pubescens</name>
    <name type="common">Downy woodpecker</name>
    <name type="synonym">Picoides pubescens</name>
    <dbReference type="NCBI Taxonomy" id="118200"/>
    <lineage>
        <taxon>Eukaryota</taxon>
        <taxon>Metazoa</taxon>
        <taxon>Chordata</taxon>
        <taxon>Craniata</taxon>
        <taxon>Vertebrata</taxon>
        <taxon>Euteleostomi</taxon>
        <taxon>Archelosauria</taxon>
        <taxon>Archosauria</taxon>
        <taxon>Dinosauria</taxon>
        <taxon>Saurischia</taxon>
        <taxon>Theropoda</taxon>
        <taxon>Coelurosauria</taxon>
        <taxon>Aves</taxon>
        <taxon>Neognathae</taxon>
        <taxon>Neoaves</taxon>
        <taxon>Telluraves</taxon>
        <taxon>Coraciimorphae</taxon>
        <taxon>Piciformes</taxon>
        <taxon>Picidae</taxon>
        <taxon>Dryobates</taxon>
    </lineage>
</organism>
<dbReference type="InterPro" id="IPR001969">
    <property type="entry name" value="Aspartic_peptidase_AS"/>
</dbReference>
<dbReference type="SUPFAM" id="SSF51283">
    <property type="entry name" value="dUTPase-like"/>
    <property type="match status" value="1"/>
</dbReference>
<dbReference type="EMBL" id="KL216221">
    <property type="protein sequence ID" value="KFV68567.1"/>
    <property type="molecule type" value="Genomic_DNA"/>
</dbReference>
<keyword evidence="2" id="KW-0064">Aspartyl protease</keyword>
<reference evidence="4 5" key="1">
    <citation type="submission" date="2014-04" db="EMBL/GenBank/DDBJ databases">
        <title>Genome evolution of avian class.</title>
        <authorList>
            <person name="Zhang G."/>
            <person name="Li C."/>
        </authorList>
    </citation>
    <scope>NUCLEOTIDE SEQUENCE [LARGE SCALE GENOMIC DNA]</scope>
    <source>
        <strain evidence="4">BGI_N307</strain>
    </source>
</reference>
<feature type="domain" description="Peptidase A2" evidence="3">
    <location>
        <begin position="138"/>
        <end position="151"/>
    </location>
</feature>
<feature type="non-terminal residue" evidence="4">
    <location>
        <position position="151"/>
    </location>
</feature>